<evidence type="ECO:0000313" key="1">
    <source>
        <dbReference type="EMBL" id="MBL7561146.1"/>
    </source>
</evidence>
<protein>
    <recommendedName>
        <fullName evidence="3">Co-chaperone DjlA N-terminal domain-containing protein</fullName>
    </recommendedName>
</protein>
<sequence>MENKTVNNNKLSQNLGKLFYAIATVDGTLSEIETETLKQKVSDNWVFSESNEDIIDAFIWFSKNKEYESEECYNSFIKYKQANERLFTKTLKEAIIAVAINIASSFSKTNKAELMLLAKLEIEFEKEINP</sequence>
<dbReference type="RefSeq" id="WP_116822533.1">
    <property type="nucleotide sequence ID" value="NZ_JAEMEF010000018.1"/>
</dbReference>
<keyword evidence="2" id="KW-1185">Reference proteome</keyword>
<name>A0ABS1WPU8_9FLAO</name>
<dbReference type="InterPro" id="IPR029024">
    <property type="entry name" value="TerB-like"/>
</dbReference>
<dbReference type="Gene3D" id="1.10.3680.10">
    <property type="entry name" value="TerB-like"/>
    <property type="match status" value="1"/>
</dbReference>
<proteinExistence type="predicted"/>
<organism evidence="1 2">
    <name type="scientific">Olleya sediminilitoris</name>
    <dbReference type="NCBI Taxonomy" id="2795739"/>
    <lineage>
        <taxon>Bacteria</taxon>
        <taxon>Pseudomonadati</taxon>
        <taxon>Bacteroidota</taxon>
        <taxon>Flavobacteriia</taxon>
        <taxon>Flavobacteriales</taxon>
        <taxon>Flavobacteriaceae</taxon>
    </lineage>
</organism>
<evidence type="ECO:0008006" key="3">
    <source>
        <dbReference type="Google" id="ProtNLM"/>
    </source>
</evidence>
<dbReference type="Proteomes" id="UP000605013">
    <property type="component" value="Unassembled WGS sequence"/>
</dbReference>
<evidence type="ECO:0000313" key="2">
    <source>
        <dbReference type="Proteomes" id="UP000605013"/>
    </source>
</evidence>
<comment type="caution">
    <text evidence="1">The sequence shown here is derived from an EMBL/GenBank/DDBJ whole genome shotgun (WGS) entry which is preliminary data.</text>
</comment>
<dbReference type="SUPFAM" id="SSF158682">
    <property type="entry name" value="TerB-like"/>
    <property type="match status" value="1"/>
</dbReference>
<reference evidence="1 2" key="1">
    <citation type="submission" date="2020-12" db="EMBL/GenBank/DDBJ databases">
        <title>Olleya sediminilitoris sp. nov., isolated from a tidal flat.</title>
        <authorList>
            <person name="Park S."/>
            <person name="Yoon J.-H."/>
        </authorList>
    </citation>
    <scope>NUCLEOTIDE SEQUENCE [LARGE SCALE GENOMIC DNA]</scope>
    <source>
        <strain evidence="1 2">YSTF-M6</strain>
    </source>
</reference>
<dbReference type="EMBL" id="JAEMEF010000018">
    <property type="protein sequence ID" value="MBL7561146.1"/>
    <property type="molecule type" value="Genomic_DNA"/>
</dbReference>
<accession>A0ABS1WPU8</accession>
<gene>
    <name evidence="1" type="ORF">JAO71_15190</name>
</gene>